<organism evidence="1 2">
    <name type="scientific">Stegodyphus mimosarum</name>
    <name type="common">African social velvet spider</name>
    <dbReference type="NCBI Taxonomy" id="407821"/>
    <lineage>
        <taxon>Eukaryota</taxon>
        <taxon>Metazoa</taxon>
        <taxon>Ecdysozoa</taxon>
        <taxon>Arthropoda</taxon>
        <taxon>Chelicerata</taxon>
        <taxon>Arachnida</taxon>
        <taxon>Araneae</taxon>
        <taxon>Araneomorphae</taxon>
        <taxon>Entelegynae</taxon>
        <taxon>Eresoidea</taxon>
        <taxon>Eresidae</taxon>
        <taxon>Stegodyphus</taxon>
    </lineage>
</organism>
<name>A0A087UHM9_STEMI</name>
<dbReference type="EMBL" id="KK119838">
    <property type="protein sequence ID" value="KFM76868.1"/>
    <property type="molecule type" value="Genomic_DNA"/>
</dbReference>
<protein>
    <submittedName>
        <fullName evidence="1">Uncharacterized protein</fullName>
    </submittedName>
</protein>
<dbReference type="Proteomes" id="UP000054359">
    <property type="component" value="Unassembled WGS sequence"/>
</dbReference>
<reference evidence="1 2" key="1">
    <citation type="submission" date="2013-11" db="EMBL/GenBank/DDBJ databases">
        <title>Genome sequencing of Stegodyphus mimosarum.</title>
        <authorList>
            <person name="Bechsgaard J."/>
        </authorList>
    </citation>
    <scope>NUCLEOTIDE SEQUENCE [LARGE SCALE GENOMIC DNA]</scope>
</reference>
<dbReference type="OrthoDB" id="436262at2759"/>
<evidence type="ECO:0000313" key="1">
    <source>
        <dbReference type="EMBL" id="KFM76868.1"/>
    </source>
</evidence>
<keyword evidence="2" id="KW-1185">Reference proteome</keyword>
<sequence length="90" mass="9869">MKDVNEVPTEVDLEALKKQQALVNYLRKTLNFAEVIHGTIEPVCSLLHSSTQTDILEAIEFFTAAAAGNAVKSTNVGIKEILNLVWSKEA</sequence>
<evidence type="ECO:0000313" key="2">
    <source>
        <dbReference type="Proteomes" id="UP000054359"/>
    </source>
</evidence>
<dbReference type="AlphaFoldDB" id="A0A087UHM9"/>
<proteinExistence type="predicted"/>
<dbReference type="STRING" id="407821.A0A087UHM9"/>
<feature type="non-terminal residue" evidence="1">
    <location>
        <position position="90"/>
    </location>
</feature>
<gene>
    <name evidence="1" type="ORF">X975_16020</name>
</gene>
<accession>A0A087UHM9</accession>